<dbReference type="PROSITE" id="PS50222">
    <property type="entry name" value="EF_HAND_2"/>
    <property type="match status" value="4"/>
</dbReference>
<evidence type="ECO:0000256" key="8">
    <source>
        <dbReference type="ARBA" id="ARBA00023136"/>
    </source>
</evidence>
<dbReference type="InterPro" id="IPR039800">
    <property type="entry name" value="MICU1/2/3"/>
</dbReference>
<evidence type="ECO:0000256" key="1">
    <source>
        <dbReference type="ARBA" id="ARBA00004273"/>
    </source>
</evidence>
<dbReference type="InterPro" id="IPR018247">
    <property type="entry name" value="EF_Hand_1_Ca_BS"/>
</dbReference>
<dbReference type="AlphaFoldDB" id="S9V3J7"/>
<dbReference type="Pfam" id="PF00036">
    <property type="entry name" value="EF-hand_1"/>
    <property type="match status" value="1"/>
</dbReference>
<keyword evidence="6" id="KW-0809">Transit peptide</keyword>
<dbReference type="PROSITE" id="PS00018">
    <property type="entry name" value="EF_HAND_1"/>
    <property type="match status" value="1"/>
</dbReference>
<dbReference type="CDD" id="cd00051">
    <property type="entry name" value="EFh"/>
    <property type="match status" value="1"/>
</dbReference>
<evidence type="ECO:0000256" key="3">
    <source>
        <dbReference type="ARBA" id="ARBA00022737"/>
    </source>
</evidence>
<reference evidence="10 11" key="1">
    <citation type="journal article" date="2013" name="PLoS ONE">
        <title>Predicting the Proteins of Angomonas deanei, Strigomonas culicis and Their Respective Endosymbionts Reveals New Aspects of the Trypanosomatidae Family.</title>
        <authorList>
            <person name="Motta M.C."/>
            <person name="Martins A.C."/>
            <person name="de Souza S.S."/>
            <person name="Catta-Preta C.M."/>
            <person name="Silva R."/>
            <person name="Klein C.C."/>
            <person name="de Almeida L.G."/>
            <person name="de Lima Cunha O."/>
            <person name="Ciapina L.P."/>
            <person name="Brocchi M."/>
            <person name="Colabardini A.C."/>
            <person name="de Araujo Lima B."/>
            <person name="Machado C.R."/>
            <person name="de Almeida Soares C.M."/>
            <person name="Probst C.M."/>
            <person name="de Menezes C.B."/>
            <person name="Thompson C.E."/>
            <person name="Bartholomeu D.C."/>
            <person name="Gradia D.F."/>
            <person name="Pavoni D.P."/>
            <person name="Grisard E.C."/>
            <person name="Fantinatti-Garboggini F."/>
            <person name="Marchini F.K."/>
            <person name="Rodrigues-Luiz G.F."/>
            <person name="Wagner G."/>
            <person name="Goldman G.H."/>
            <person name="Fietto J.L."/>
            <person name="Elias M.C."/>
            <person name="Goldman M.H."/>
            <person name="Sagot M.F."/>
            <person name="Pereira M."/>
            <person name="Stoco P.H."/>
            <person name="de Mendonca-Neto R.P."/>
            <person name="Teixeira S.M."/>
            <person name="Maciel T.E."/>
            <person name="de Oliveira Mendes T.A."/>
            <person name="Urmenyi T.P."/>
            <person name="de Souza W."/>
            <person name="Schenkman S."/>
            <person name="de Vasconcelos A.T."/>
        </authorList>
    </citation>
    <scope>NUCLEOTIDE SEQUENCE [LARGE SCALE GENOMIC DNA]</scope>
</reference>
<proteinExistence type="predicted"/>
<keyword evidence="11" id="KW-1185">Reference proteome</keyword>
<dbReference type="Pfam" id="PF13833">
    <property type="entry name" value="EF-hand_8"/>
    <property type="match status" value="1"/>
</dbReference>
<dbReference type="Pfam" id="PF13202">
    <property type="entry name" value="EF-hand_5"/>
    <property type="match status" value="1"/>
</dbReference>
<feature type="domain" description="EF-hand" evidence="9">
    <location>
        <begin position="231"/>
        <end position="266"/>
    </location>
</feature>
<feature type="domain" description="EF-hand" evidence="9">
    <location>
        <begin position="336"/>
        <end position="371"/>
    </location>
</feature>
<evidence type="ECO:0000256" key="6">
    <source>
        <dbReference type="ARBA" id="ARBA00022946"/>
    </source>
</evidence>
<evidence type="ECO:0000256" key="2">
    <source>
        <dbReference type="ARBA" id="ARBA00004569"/>
    </source>
</evidence>
<dbReference type="Proteomes" id="UP000015354">
    <property type="component" value="Unassembled WGS sequence"/>
</dbReference>
<dbReference type="Gene3D" id="1.10.238.10">
    <property type="entry name" value="EF-hand"/>
    <property type="match status" value="3"/>
</dbReference>
<dbReference type="EMBL" id="ATMH01008513">
    <property type="protein sequence ID" value="EPY21496.1"/>
    <property type="molecule type" value="Genomic_DNA"/>
</dbReference>
<keyword evidence="8" id="KW-0472">Membrane</keyword>
<dbReference type="InterPro" id="IPR011992">
    <property type="entry name" value="EF-hand-dom_pair"/>
</dbReference>
<evidence type="ECO:0000313" key="11">
    <source>
        <dbReference type="Proteomes" id="UP000015354"/>
    </source>
</evidence>
<dbReference type="OrthoDB" id="186625at2759"/>
<evidence type="ECO:0000259" key="9">
    <source>
        <dbReference type="PROSITE" id="PS50222"/>
    </source>
</evidence>
<dbReference type="PANTHER" id="PTHR12294">
    <property type="entry name" value="EF HAND DOMAIN FAMILY A1,A2-RELATED"/>
    <property type="match status" value="1"/>
</dbReference>
<dbReference type="GO" id="GO:0051560">
    <property type="term" value="P:mitochondrial calcium ion homeostasis"/>
    <property type="evidence" value="ECO:0007669"/>
    <property type="project" value="TreeGrafter"/>
</dbReference>
<accession>S9V3J7</accession>
<keyword evidence="4" id="KW-0999">Mitochondrion inner membrane</keyword>
<comment type="caution">
    <text evidence="10">The sequence shown here is derived from an EMBL/GenBank/DDBJ whole genome shotgun (WGS) entry which is preliminary data.</text>
</comment>
<comment type="subcellular location">
    <subcellularLocation>
        <location evidence="1">Mitochondrion inner membrane</location>
    </subcellularLocation>
    <subcellularLocation>
        <location evidence="2">Mitochondrion intermembrane space</location>
    </subcellularLocation>
</comment>
<protein>
    <submittedName>
        <fullName evidence="10">Ca2+ binding protein, contains EF-hand motif (ISS)</fullName>
    </submittedName>
</protein>
<keyword evidence="3" id="KW-0677">Repeat</keyword>
<dbReference type="GO" id="GO:0036444">
    <property type="term" value="P:calcium import into the mitochondrion"/>
    <property type="evidence" value="ECO:0007669"/>
    <property type="project" value="TreeGrafter"/>
</dbReference>
<dbReference type="GO" id="GO:0005509">
    <property type="term" value="F:calcium ion binding"/>
    <property type="evidence" value="ECO:0007669"/>
    <property type="project" value="InterPro"/>
</dbReference>
<gene>
    <name evidence="10" type="ORF">STCU_08513</name>
</gene>
<keyword evidence="5" id="KW-0106">Calcium</keyword>
<dbReference type="GO" id="GO:0005758">
    <property type="term" value="C:mitochondrial intermembrane space"/>
    <property type="evidence" value="ECO:0007669"/>
    <property type="project" value="UniProtKB-SubCell"/>
</dbReference>
<name>S9V3J7_9TRYP</name>
<dbReference type="SUPFAM" id="SSF47473">
    <property type="entry name" value="EF-hand"/>
    <property type="match status" value="2"/>
</dbReference>
<feature type="domain" description="EF-hand" evidence="9">
    <location>
        <begin position="156"/>
        <end position="188"/>
    </location>
</feature>
<evidence type="ECO:0000256" key="5">
    <source>
        <dbReference type="ARBA" id="ARBA00022837"/>
    </source>
</evidence>
<dbReference type="SMART" id="SM00054">
    <property type="entry name" value="EFh"/>
    <property type="match status" value="4"/>
</dbReference>
<keyword evidence="7" id="KW-0496">Mitochondrion</keyword>
<evidence type="ECO:0000256" key="7">
    <source>
        <dbReference type="ARBA" id="ARBA00023128"/>
    </source>
</evidence>
<dbReference type="InterPro" id="IPR002048">
    <property type="entry name" value="EF_hand_dom"/>
</dbReference>
<dbReference type="PANTHER" id="PTHR12294:SF14">
    <property type="entry name" value="EF-HAND DOMAIN-CONTAINING PROTEIN"/>
    <property type="match status" value="1"/>
</dbReference>
<sequence>MTRVLPKLWWVPLQHLHRGAAQAAAWRPSFASRGVGRASWGTGVGVLVGVSMWATASVALCRPLDTPAYLIPYYLRDVRSRFEHYASVQKRKGGPKYMTVDDFVRALLGSPDPQLKSSSAADGLREIFVKMDTNEDSFISFPEFRFLMALLTSKSSDVKLLFNIVDTDHTGAISLEQFADVLRGCTDDKALVRSITKDTRRKSGVLHNLFGTRERPRCCTFQEVDELIHSIRMEVWKAEFRQYDEDRNDRITAEQFSELIASQVLGSHLPYFLVNNIRKLRGDTNTISLDMWIGFHEVLLHAEELGEAIELYAASGLPVTRQGFQRAVRVTGIPPLPDDTINVLFSVFDKNNDGTMEMEEFLSIMKKKMSYHYQAKPRERVSLPTRFAQCTKMVVDEL</sequence>
<evidence type="ECO:0000313" key="10">
    <source>
        <dbReference type="EMBL" id="EPY21496.1"/>
    </source>
</evidence>
<feature type="domain" description="EF-hand" evidence="9">
    <location>
        <begin position="119"/>
        <end position="154"/>
    </location>
</feature>
<organism evidence="10 11">
    <name type="scientific">Strigomonas culicis</name>
    <dbReference type="NCBI Taxonomy" id="28005"/>
    <lineage>
        <taxon>Eukaryota</taxon>
        <taxon>Discoba</taxon>
        <taxon>Euglenozoa</taxon>
        <taxon>Kinetoplastea</taxon>
        <taxon>Metakinetoplastina</taxon>
        <taxon>Trypanosomatida</taxon>
        <taxon>Trypanosomatidae</taxon>
        <taxon>Strigomonadinae</taxon>
        <taxon>Strigomonas</taxon>
    </lineage>
</organism>
<evidence type="ECO:0000256" key="4">
    <source>
        <dbReference type="ARBA" id="ARBA00022792"/>
    </source>
</evidence>
<dbReference type="GO" id="GO:1990246">
    <property type="term" value="C:uniplex complex"/>
    <property type="evidence" value="ECO:0007669"/>
    <property type="project" value="TreeGrafter"/>
</dbReference>